<name>R7B1H3_9FIRM</name>
<dbReference type="SUPFAM" id="SSF102712">
    <property type="entry name" value="JAB1/MPN domain"/>
    <property type="match status" value="1"/>
</dbReference>
<keyword evidence="5" id="KW-0482">Metalloprotease</keyword>
<dbReference type="AlphaFoldDB" id="R7B1H3"/>
<dbReference type="Gene3D" id="3.40.140.10">
    <property type="entry name" value="Cytidine Deaminase, domain 2"/>
    <property type="match status" value="1"/>
</dbReference>
<sequence length="151" mass="17251">MIFRANEITIIIPEDIICELDRYYIGNEKEVGGILLGRFAGGIIYEVTEIACINSLHSTRIHYQRDVKKAQNIINKRWRETNGEINYLGEWHTHPNMFATPSTTDMESLSAIMHKVGNVLPVVMLLILGATNKNSLNVRKENVNYACIFDR</sequence>
<dbReference type="GO" id="GO:0008237">
    <property type="term" value="F:metallopeptidase activity"/>
    <property type="evidence" value="ECO:0007669"/>
    <property type="project" value="UniProtKB-KW"/>
</dbReference>
<proteinExistence type="predicted"/>
<evidence type="ECO:0000256" key="3">
    <source>
        <dbReference type="ARBA" id="ARBA00022801"/>
    </source>
</evidence>
<feature type="domain" description="JAB" evidence="6">
    <location>
        <begin position="28"/>
        <end position="130"/>
    </location>
</feature>
<dbReference type="InterPro" id="IPR028090">
    <property type="entry name" value="JAB_dom_prok"/>
</dbReference>
<evidence type="ECO:0000256" key="4">
    <source>
        <dbReference type="ARBA" id="ARBA00022833"/>
    </source>
</evidence>
<keyword evidence="2" id="KW-0479">Metal-binding</keyword>
<evidence type="ECO:0000256" key="2">
    <source>
        <dbReference type="ARBA" id="ARBA00022723"/>
    </source>
</evidence>
<evidence type="ECO:0000256" key="5">
    <source>
        <dbReference type="ARBA" id="ARBA00023049"/>
    </source>
</evidence>
<dbReference type="GO" id="GO:0046872">
    <property type="term" value="F:metal ion binding"/>
    <property type="evidence" value="ECO:0007669"/>
    <property type="project" value="UniProtKB-KW"/>
</dbReference>
<keyword evidence="3" id="KW-0378">Hydrolase</keyword>
<dbReference type="Proteomes" id="UP000018141">
    <property type="component" value="Unassembled WGS sequence"/>
</dbReference>
<evidence type="ECO:0000259" key="6">
    <source>
        <dbReference type="Pfam" id="PF14464"/>
    </source>
</evidence>
<comment type="caution">
    <text evidence="7">The sequence shown here is derived from an EMBL/GenBank/DDBJ whole genome shotgun (WGS) entry which is preliminary data.</text>
</comment>
<reference evidence="7" key="1">
    <citation type="submission" date="2012-11" db="EMBL/GenBank/DDBJ databases">
        <title>Dependencies among metagenomic species, viruses, plasmids and units of genetic variation.</title>
        <authorList>
            <person name="Nielsen H.B."/>
            <person name="Almeida M."/>
            <person name="Juncker A.S."/>
            <person name="Rasmussen S."/>
            <person name="Li J."/>
            <person name="Sunagawa S."/>
            <person name="Plichta D."/>
            <person name="Gautier L."/>
            <person name="Le Chatelier E."/>
            <person name="Peletier E."/>
            <person name="Bonde I."/>
            <person name="Nielsen T."/>
            <person name="Manichanh C."/>
            <person name="Arumugam M."/>
            <person name="Batto J."/>
            <person name="Santos M.B.Q.D."/>
            <person name="Blom N."/>
            <person name="Borruel N."/>
            <person name="Burgdorf K.S."/>
            <person name="Boumezbeur F."/>
            <person name="Casellas F."/>
            <person name="Dore J."/>
            <person name="Guarner F."/>
            <person name="Hansen T."/>
            <person name="Hildebrand F."/>
            <person name="Kaas R.S."/>
            <person name="Kennedy S."/>
            <person name="Kristiansen K."/>
            <person name="Kultima J.R."/>
            <person name="Leonard P."/>
            <person name="Levenez F."/>
            <person name="Lund O."/>
            <person name="Moumen B."/>
            <person name="Le Paslier D."/>
            <person name="Pons N."/>
            <person name="Pedersen O."/>
            <person name="Prifti E."/>
            <person name="Qin J."/>
            <person name="Raes J."/>
            <person name="Tap J."/>
            <person name="Tims S."/>
            <person name="Ussery D.W."/>
            <person name="Yamada T."/>
            <person name="MetaHit consortium"/>
            <person name="Renault P."/>
            <person name="Sicheritz-Ponten T."/>
            <person name="Bork P."/>
            <person name="Wang J."/>
            <person name="Brunak S."/>
            <person name="Ehrlich S.D."/>
        </authorList>
    </citation>
    <scope>NUCLEOTIDE SEQUENCE [LARGE SCALE GENOMIC DNA]</scope>
</reference>
<keyword evidence="1" id="KW-0645">Protease</keyword>
<dbReference type="GO" id="GO:0006508">
    <property type="term" value="P:proteolysis"/>
    <property type="evidence" value="ECO:0007669"/>
    <property type="project" value="UniProtKB-KW"/>
</dbReference>
<gene>
    <name evidence="7" type="ORF">BN656_01641</name>
</gene>
<accession>R7B1H3</accession>
<evidence type="ECO:0000313" key="7">
    <source>
        <dbReference type="EMBL" id="CDD57466.1"/>
    </source>
</evidence>
<evidence type="ECO:0000313" key="8">
    <source>
        <dbReference type="Proteomes" id="UP000018141"/>
    </source>
</evidence>
<evidence type="ECO:0000256" key="1">
    <source>
        <dbReference type="ARBA" id="ARBA00022670"/>
    </source>
</evidence>
<organism evidence="7 8">
    <name type="scientific">Bacteroides pectinophilus CAG:437</name>
    <dbReference type="NCBI Taxonomy" id="1263051"/>
    <lineage>
        <taxon>Bacteria</taxon>
        <taxon>Bacillati</taxon>
        <taxon>Bacillota</taxon>
        <taxon>Clostridia</taxon>
        <taxon>Eubacteriales</taxon>
    </lineage>
</organism>
<keyword evidence="4" id="KW-0862">Zinc</keyword>
<protein>
    <recommendedName>
        <fullName evidence="6">JAB domain-containing protein</fullName>
    </recommendedName>
</protein>
<dbReference type="Pfam" id="PF14464">
    <property type="entry name" value="Prok-JAB"/>
    <property type="match status" value="1"/>
</dbReference>
<dbReference type="EMBL" id="CBHH010000049">
    <property type="protein sequence ID" value="CDD57466.1"/>
    <property type="molecule type" value="Genomic_DNA"/>
</dbReference>